<dbReference type="FunFam" id="1.10.10.10:FF:000001">
    <property type="entry name" value="LysR family transcriptional regulator"/>
    <property type="match status" value="1"/>
</dbReference>
<dbReference type="RefSeq" id="WP_141147680.1">
    <property type="nucleotide sequence ID" value="NZ_VHLG01000002.1"/>
</dbReference>
<proteinExistence type="inferred from homology"/>
<dbReference type="PANTHER" id="PTHR30346">
    <property type="entry name" value="TRANSCRIPTIONAL DUAL REGULATOR HCAR-RELATED"/>
    <property type="match status" value="1"/>
</dbReference>
<evidence type="ECO:0000256" key="1">
    <source>
        <dbReference type="ARBA" id="ARBA00009437"/>
    </source>
</evidence>
<evidence type="ECO:0000256" key="2">
    <source>
        <dbReference type="ARBA" id="ARBA00023015"/>
    </source>
</evidence>
<dbReference type="InterPro" id="IPR036388">
    <property type="entry name" value="WH-like_DNA-bd_sf"/>
</dbReference>
<evidence type="ECO:0000256" key="4">
    <source>
        <dbReference type="ARBA" id="ARBA00023163"/>
    </source>
</evidence>
<dbReference type="Pfam" id="PF00126">
    <property type="entry name" value="HTH_1"/>
    <property type="match status" value="1"/>
</dbReference>
<dbReference type="OrthoDB" id="7216893at2"/>
<gene>
    <name evidence="6" type="ORF">FJU08_03910</name>
</gene>
<reference evidence="6 7" key="1">
    <citation type="submission" date="2019-06" db="EMBL/GenBank/DDBJ databases">
        <authorList>
            <person name="Li M."/>
        </authorList>
    </citation>
    <scope>NUCLEOTIDE SEQUENCE [LARGE SCALE GENOMIC DNA]</scope>
    <source>
        <strain evidence="6 7">BGMRC2036</strain>
    </source>
</reference>
<keyword evidence="2" id="KW-0805">Transcription regulation</keyword>
<dbReference type="PROSITE" id="PS50931">
    <property type="entry name" value="HTH_LYSR"/>
    <property type="match status" value="1"/>
</dbReference>
<dbReference type="Proteomes" id="UP000318801">
    <property type="component" value="Unassembled WGS sequence"/>
</dbReference>
<dbReference type="GO" id="GO:0032993">
    <property type="term" value="C:protein-DNA complex"/>
    <property type="evidence" value="ECO:0007669"/>
    <property type="project" value="TreeGrafter"/>
</dbReference>
<comment type="similarity">
    <text evidence="1">Belongs to the LysR transcriptional regulatory family.</text>
</comment>
<keyword evidence="7" id="KW-1185">Reference proteome</keyword>
<dbReference type="SUPFAM" id="SSF53850">
    <property type="entry name" value="Periplasmic binding protein-like II"/>
    <property type="match status" value="1"/>
</dbReference>
<keyword evidence="4" id="KW-0804">Transcription</keyword>
<comment type="caution">
    <text evidence="6">The sequence shown here is derived from an EMBL/GenBank/DDBJ whole genome shotgun (WGS) entry which is preliminary data.</text>
</comment>
<sequence length="302" mass="31913">MELRHIRYFLAVAEEENFTRAAARLGIGQPPLSLQIRDLEREVGVQLFHRVPHGAELTEAGRSFLAAVKGLPGAAEQAKQAARRAAGGMTGQLSLGYSGSVALNPLFPAAIRAFRRDYPDVVLSLSEINSVGLIARLVDGSLDVGLVRPSSADPDTLEIRPLMTERLVAAVPSSHVAAAAQGPVKLTVLKDDAFILTPRAIGVSLHDATLAACRAAGFDPLLGQPAPQIATILSLIAAETGVALVPETMRQFNIRGVAFLDVAAPEPQQVLAVAHRRALPSATAQNFARLIRKIAAGRQSAT</sequence>
<evidence type="ECO:0000313" key="7">
    <source>
        <dbReference type="Proteomes" id="UP000318801"/>
    </source>
</evidence>
<feature type="domain" description="HTH lysR-type" evidence="5">
    <location>
        <begin position="1"/>
        <end position="58"/>
    </location>
</feature>
<dbReference type="AlphaFoldDB" id="A0A506UEQ3"/>
<dbReference type="PRINTS" id="PR00039">
    <property type="entry name" value="HTHLYSR"/>
</dbReference>
<organism evidence="6 7">
    <name type="scientific">Martelella alba</name>
    <dbReference type="NCBI Taxonomy" id="2590451"/>
    <lineage>
        <taxon>Bacteria</taxon>
        <taxon>Pseudomonadati</taxon>
        <taxon>Pseudomonadota</taxon>
        <taxon>Alphaproteobacteria</taxon>
        <taxon>Hyphomicrobiales</taxon>
        <taxon>Aurantimonadaceae</taxon>
        <taxon>Martelella</taxon>
    </lineage>
</organism>
<dbReference type="SUPFAM" id="SSF46785">
    <property type="entry name" value="Winged helix' DNA-binding domain"/>
    <property type="match status" value="1"/>
</dbReference>
<dbReference type="Gene3D" id="1.10.10.10">
    <property type="entry name" value="Winged helix-like DNA-binding domain superfamily/Winged helix DNA-binding domain"/>
    <property type="match status" value="1"/>
</dbReference>
<evidence type="ECO:0000313" key="6">
    <source>
        <dbReference type="EMBL" id="TPW32168.1"/>
    </source>
</evidence>
<dbReference type="InterPro" id="IPR000847">
    <property type="entry name" value="LysR_HTH_N"/>
</dbReference>
<dbReference type="Gene3D" id="3.40.190.10">
    <property type="entry name" value="Periplasmic binding protein-like II"/>
    <property type="match status" value="2"/>
</dbReference>
<dbReference type="InterPro" id="IPR036390">
    <property type="entry name" value="WH_DNA-bd_sf"/>
</dbReference>
<dbReference type="GO" id="GO:0003700">
    <property type="term" value="F:DNA-binding transcription factor activity"/>
    <property type="evidence" value="ECO:0007669"/>
    <property type="project" value="InterPro"/>
</dbReference>
<evidence type="ECO:0000256" key="3">
    <source>
        <dbReference type="ARBA" id="ARBA00023125"/>
    </source>
</evidence>
<protein>
    <submittedName>
        <fullName evidence="6">LysR family transcriptional regulator</fullName>
    </submittedName>
</protein>
<dbReference type="InterPro" id="IPR005119">
    <property type="entry name" value="LysR_subst-bd"/>
</dbReference>
<name>A0A506UEQ3_9HYPH</name>
<dbReference type="Pfam" id="PF03466">
    <property type="entry name" value="LysR_substrate"/>
    <property type="match status" value="1"/>
</dbReference>
<accession>A0A506UEQ3</accession>
<dbReference type="EMBL" id="VHLG01000002">
    <property type="protein sequence ID" value="TPW32168.1"/>
    <property type="molecule type" value="Genomic_DNA"/>
</dbReference>
<keyword evidence="3" id="KW-0238">DNA-binding</keyword>
<dbReference type="GO" id="GO:0003677">
    <property type="term" value="F:DNA binding"/>
    <property type="evidence" value="ECO:0007669"/>
    <property type="project" value="UniProtKB-KW"/>
</dbReference>
<dbReference type="PANTHER" id="PTHR30346:SF30">
    <property type="entry name" value="SMALL NEUTRAL PROTEASE REGULATORY PROTEIN"/>
    <property type="match status" value="1"/>
</dbReference>
<evidence type="ECO:0000259" key="5">
    <source>
        <dbReference type="PROSITE" id="PS50931"/>
    </source>
</evidence>